<sequence>SILVFVSFANVAVAAPPSYVGVKKGDTYIWRASLNTVNLNTTAIALVGEDNWTLMYELFLAYFENSTGMEFDFLSGAGI</sequence>
<comment type="caution">
    <text evidence="1">The sequence shown here is derived from an EMBL/GenBank/DDBJ whole genome shotgun (WGS) entry which is preliminary data.</text>
</comment>
<reference evidence="1" key="1">
    <citation type="journal article" date="2014" name="Front. Microbiol.">
        <title>High frequency of phylogenetically diverse reductive dehalogenase-homologous genes in deep subseafloor sedimentary metagenomes.</title>
        <authorList>
            <person name="Kawai M."/>
            <person name="Futagami T."/>
            <person name="Toyoda A."/>
            <person name="Takaki Y."/>
            <person name="Nishi S."/>
            <person name="Hori S."/>
            <person name="Arai W."/>
            <person name="Tsubouchi T."/>
            <person name="Morono Y."/>
            <person name="Uchiyama I."/>
            <person name="Ito T."/>
            <person name="Fujiyama A."/>
            <person name="Inagaki F."/>
            <person name="Takami H."/>
        </authorList>
    </citation>
    <scope>NUCLEOTIDE SEQUENCE</scope>
    <source>
        <strain evidence="1">Expedition CK06-06</strain>
    </source>
</reference>
<dbReference type="AlphaFoldDB" id="X1KV27"/>
<organism evidence="1">
    <name type="scientific">marine sediment metagenome</name>
    <dbReference type="NCBI Taxonomy" id="412755"/>
    <lineage>
        <taxon>unclassified sequences</taxon>
        <taxon>metagenomes</taxon>
        <taxon>ecological metagenomes</taxon>
    </lineage>
</organism>
<gene>
    <name evidence="1" type="ORF">S03H2_59895</name>
</gene>
<protein>
    <submittedName>
        <fullName evidence="1">Uncharacterized protein</fullName>
    </submittedName>
</protein>
<proteinExistence type="predicted"/>
<name>X1KV27_9ZZZZ</name>
<accession>X1KV27</accession>
<dbReference type="EMBL" id="BARU01038548">
    <property type="protein sequence ID" value="GAH85848.1"/>
    <property type="molecule type" value="Genomic_DNA"/>
</dbReference>
<evidence type="ECO:0000313" key="1">
    <source>
        <dbReference type="EMBL" id="GAH85848.1"/>
    </source>
</evidence>
<feature type="non-terminal residue" evidence="1">
    <location>
        <position position="1"/>
    </location>
</feature>